<reference evidence="1 2" key="1">
    <citation type="submission" date="2016-07" db="EMBL/GenBank/DDBJ databases">
        <title>Pervasive Adenine N6-methylation of Active Genes in Fungi.</title>
        <authorList>
            <consortium name="DOE Joint Genome Institute"/>
            <person name="Mondo S.J."/>
            <person name="Dannebaum R.O."/>
            <person name="Kuo R.C."/>
            <person name="Labutti K."/>
            <person name="Haridas S."/>
            <person name="Kuo A."/>
            <person name="Salamov A."/>
            <person name="Ahrendt S.R."/>
            <person name="Lipzen A."/>
            <person name="Sullivan W."/>
            <person name="Andreopoulos W.B."/>
            <person name="Clum A."/>
            <person name="Lindquist E."/>
            <person name="Daum C."/>
            <person name="Ramamoorthy G.K."/>
            <person name="Gryganskyi A."/>
            <person name="Culley D."/>
            <person name="Magnuson J.K."/>
            <person name="James T.Y."/>
            <person name="O'Malley M.A."/>
            <person name="Stajich J.E."/>
            <person name="Spatafora J.W."/>
            <person name="Visel A."/>
            <person name="Grigoriev I.V."/>
        </authorList>
    </citation>
    <scope>NUCLEOTIDE SEQUENCE [LARGE SCALE GENOMIC DNA]</scope>
    <source>
        <strain evidence="1 2">62-1032</strain>
    </source>
</reference>
<comment type="caution">
    <text evidence="1">The sequence shown here is derived from an EMBL/GenBank/DDBJ whole genome shotgun (WGS) entry which is preliminary data.</text>
</comment>
<name>A0A1Y2EXI3_9BASI</name>
<dbReference type="EMBL" id="MCGR01000035">
    <property type="protein sequence ID" value="ORY76280.1"/>
    <property type="molecule type" value="Genomic_DNA"/>
</dbReference>
<dbReference type="AlphaFoldDB" id="A0A1Y2EXI3"/>
<feature type="non-terminal residue" evidence="1">
    <location>
        <position position="52"/>
    </location>
</feature>
<proteinExistence type="predicted"/>
<gene>
    <name evidence="1" type="ORF">BCR35DRAFT_305943</name>
</gene>
<accession>A0A1Y2EXI3</accession>
<protein>
    <submittedName>
        <fullName evidence="1">Uncharacterized protein</fullName>
    </submittedName>
</protein>
<keyword evidence="2" id="KW-1185">Reference proteome</keyword>
<organism evidence="1 2">
    <name type="scientific">Leucosporidium creatinivorum</name>
    <dbReference type="NCBI Taxonomy" id="106004"/>
    <lineage>
        <taxon>Eukaryota</taxon>
        <taxon>Fungi</taxon>
        <taxon>Dikarya</taxon>
        <taxon>Basidiomycota</taxon>
        <taxon>Pucciniomycotina</taxon>
        <taxon>Microbotryomycetes</taxon>
        <taxon>Leucosporidiales</taxon>
        <taxon>Leucosporidium</taxon>
    </lineage>
</organism>
<dbReference type="InParanoid" id="A0A1Y2EXI3"/>
<evidence type="ECO:0000313" key="1">
    <source>
        <dbReference type="EMBL" id="ORY76280.1"/>
    </source>
</evidence>
<sequence>MPLHLIYQPTRPSFSVPLFPSSASPRLPFVAASTFRTSPRVLCCLTVDRAKG</sequence>
<dbReference type="Proteomes" id="UP000193467">
    <property type="component" value="Unassembled WGS sequence"/>
</dbReference>
<evidence type="ECO:0000313" key="2">
    <source>
        <dbReference type="Proteomes" id="UP000193467"/>
    </source>
</evidence>